<sequence length="268" mass="29175">MKPSTAVITLSVLSALCSSATLASAAPGTLSKTSPLYPALQQAKGAFKCDGDDCAFTLSDQTGPNGECVNPTIPRIPGNANPTMEEFCAYHQSNPAEQWEMPFRSSQPLNPTVPNGKLIGCIVGNNLFAQEARLLPGWQGKGYNATTGVFTNLVELGMLDDPNAYPGRFYPDYDPVDGVSWKLDYSVNSQIPIIGPVYNFVMDRLMPGRYIRNMGGFEDHMRELAPGVWMGQVYALPYMLSWDLALGNPTPFMINVGVPFILFQSCES</sequence>
<reference evidence="2 3" key="1">
    <citation type="submission" date="2024-03" db="EMBL/GenBank/DDBJ databases">
        <title>Complete genome sequence of the green alga Chloropicon roscoffensis RCC1871.</title>
        <authorList>
            <person name="Lemieux C."/>
            <person name="Pombert J.-F."/>
            <person name="Otis C."/>
            <person name="Turmel M."/>
        </authorList>
    </citation>
    <scope>NUCLEOTIDE SEQUENCE [LARGE SCALE GENOMIC DNA]</scope>
    <source>
        <strain evidence="2 3">RCC1871</strain>
    </source>
</reference>
<feature type="chain" id="PRO_5043825337" evidence="1">
    <location>
        <begin position="26"/>
        <end position="268"/>
    </location>
</feature>
<protein>
    <submittedName>
        <fullName evidence="2">Uncharacterized protein</fullName>
    </submittedName>
</protein>
<evidence type="ECO:0000256" key="1">
    <source>
        <dbReference type="SAM" id="SignalP"/>
    </source>
</evidence>
<dbReference type="AlphaFoldDB" id="A0AAX4NYU7"/>
<evidence type="ECO:0000313" key="2">
    <source>
        <dbReference type="EMBL" id="WZN59093.1"/>
    </source>
</evidence>
<keyword evidence="3" id="KW-1185">Reference proteome</keyword>
<accession>A0AAX4NYU7</accession>
<dbReference type="Proteomes" id="UP001472866">
    <property type="component" value="Chromosome 01"/>
</dbReference>
<feature type="signal peptide" evidence="1">
    <location>
        <begin position="1"/>
        <end position="25"/>
    </location>
</feature>
<keyword evidence="1" id="KW-0732">Signal</keyword>
<dbReference type="EMBL" id="CP151501">
    <property type="protein sequence ID" value="WZN59093.1"/>
    <property type="molecule type" value="Genomic_DNA"/>
</dbReference>
<evidence type="ECO:0000313" key="3">
    <source>
        <dbReference type="Proteomes" id="UP001472866"/>
    </source>
</evidence>
<gene>
    <name evidence="2" type="ORF">HKI87_01g06180</name>
</gene>
<proteinExistence type="predicted"/>
<organism evidence="2 3">
    <name type="scientific">Chloropicon roscoffensis</name>
    <dbReference type="NCBI Taxonomy" id="1461544"/>
    <lineage>
        <taxon>Eukaryota</taxon>
        <taxon>Viridiplantae</taxon>
        <taxon>Chlorophyta</taxon>
        <taxon>Chloropicophyceae</taxon>
        <taxon>Chloropicales</taxon>
        <taxon>Chloropicaceae</taxon>
        <taxon>Chloropicon</taxon>
    </lineage>
</organism>
<name>A0AAX4NYU7_9CHLO</name>